<dbReference type="EMBL" id="JAHHHV010000072">
    <property type="protein sequence ID" value="MBW4466953.1"/>
    <property type="molecule type" value="Genomic_DNA"/>
</dbReference>
<gene>
    <name evidence="2" type="ORF">KME07_16135</name>
</gene>
<feature type="transmembrane region" description="Helical" evidence="1">
    <location>
        <begin position="150"/>
        <end position="169"/>
    </location>
</feature>
<evidence type="ECO:0000313" key="3">
    <source>
        <dbReference type="Proteomes" id="UP000707356"/>
    </source>
</evidence>
<dbReference type="AlphaFoldDB" id="A0A951PDF5"/>
<feature type="transmembrane region" description="Helical" evidence="1">
    <location>
        <begin position="278"/>
        <end position="299"/>
    </location>
</feature>
<feature type="transmembrane region" description="Helical" evidence="1">
    <location>
        <begin position="239"/>
        <end position="266"/>
    </location>
</feature>
<feature type="transmembrane region" description="Helical" evidence="1">
    <location>
        <begin position="15"/>
        <end position="36"/>
    </location>
</feature>
<evidence type="ECO:0000256" key="1">
    <source>
        <dbReference type="SAM" id="Phobius"/>
    </source>
</evidence>
<evidence type="ECO:0000313" key="2">
    <source>
        <dbReference type="EMBL" id="MBW4466953.1"/>
    </source>
</evidence>
<reference evidence="2" key="1">
    <citation type="submission" date="2021-05" db="EMBL/GenBank/DDBJ databases">
        <authorList>
            <person name="Pietrasiak N."/>
            <person name="Ward R."/>
            <person name="Stajich J.E."/>
            <person name="Kurbessoian T."/>
        </authorList>
    </citation>
    <scope>NUCLEOTIDE SEQUENCE</scope>
    <source>
        <strain evidence="2">GSE-TBD4-15B</strain>
    </source>
</reference>
<feature type="transmembrane region" description="Helical" evidence="1">
    <location>
        <begin position="122"/>
        <end position="143"/>
    </location>
</feature>
<sequence length="304" mass="33168">MLAQLKRAFGLVKPYLRWIILGATLFFVASALRQNWQDVRSLRLRESGWTWLSLGLGVTLLAHIWTGWVWSLILQELGQATARRWAVRVYLTTNIAKYLPGNVWHLYGRVVAAKQAGVSASAATLSVLLEPLLMVAAALVIALTNARQNWPIQLFFLVLVLAAIHPRVLNPLLKLARRVKGQAPDQTSNPLQVRRYPLFPLLGEIGFVGLRGLGFLLTGWALAEFGLEQVPSLISAFSLAWVMGLVIPGAPGGIGVFEATALALLTPQFPTSLVLGSIALYRAISLLAELIGAGLASLAGRKWR</sequence>
<feature type="transmembrane region" description="Helical" evidence="1">
    <location>
        <begin position="205"/>
        <end position="227"/>
    </location>
</feature>
<organism evidence="2 3">
    <name type="scientific">Pegethrix bostrychoides GSE-TBD4-15B</name>
    <dbReference type="NCBI Taxonomy" id="2839662"/>
    <lineage>
        <taxon>Bacteria</taxon>
        <taxon>Bacillati</taxon>
        <taxon>Cyanobacteriota</taxon>
        <taxon>Cyanophyceae</taxon>
        <taxon>Oculatellales</taxon>
        <taxon>Oculatellaceae</taxon>
        <taxon>Pegethrix</taxon>
    </lineage>
</organism>
<proteinExistence type="predicted"/>
<dbReference type="Proteomes" id="UP000707356">
    <property type="component" value="Unassembled WGS sequence"/>
</dbReference>
<keyword evidence="1" id="KW-1133">Transmembrane helix</keyword>
<comment type="caution">
    <text evidence="2">The sequence shown here is derived from an EMBL/GenBank/DDBJ whole genome shotgun (WGS) entry which is preliminary data.</text>
</comment>
<keyword evidence="1" id="KW-0472">Membrane</keyword>
<feature type="transmembrane region" description="Helical" evidence="1">
    <location>
        <begin position="48"/>
        <end position="70"/>
    </location>
</feature>
<keyword evidence="1" id="KW-0812">Transmembrane</keyword>
<reference evidence="2" key="2">
    <citation type="journal article" date="2022" name="Microbiol. Resour. Announc.">
        <title>Metagenome Sequencing to Explore Phylogenomics of Terrestrial Cyanobacteria.</title>
        <authorList>
            <person name="Ward R.D."/>
            <person name="Stajich J.E."/>
            <person name="Johansen J.R."/>
            <person name="Huntemann M."/>
            <person name="Clum A."/>
            <person name="Foster B."/>
            <person name="Foster B."/>
            <person name="Roux S."/>
            <person name="Palaniappan K."/>
            <person name="Varghese N."/>
            <person name="Mukherjee S."/>
            <person name="Reddy T.B.K."/>
            <person name="Daum C."/>
            <person name="Copeland A."/>
            <person name="Chen I.A."/>
            <person name="Ivanova N.N."/>
            <person name="Kyrpides N.C."/>
            <person name="Shapiro N."/>
            <person name="Eloe-Fadrosh E.A."/>
            <person name="Pietrasiak N."/>
        </authorList>
    </citation>
    <scope>NUCLEOTIDE SEQUENCE</scope>
    <source>
        <strain evidence="2">GSE-TBD4-15B</strain>
    </source>
</reference>
<protein>
    <submittedName>
        <fullName evidence="2">Flippase-like domain-containing protein</fullName>
    </submittedName>
</protein>
<name>A0A951PDF5_9CYAN</name>
<dbReference type="GO" id="GO:0005886">
    <property type="term" value="C:plasma membrane"/>
    <property type="evidence" value="ECO:0007669"/>
    <property type="project" value="UniProtKB-SubCell"/>
</dbReference>
<accession>A0A951PDF5</accession>